<evidence type="ECO:0000256" key="2">
    <source>
        <dbReference type="ARBA" id="ARBA00022576"/>
    </source>
</evidence>
<dbReference type="GO" id="GO:0003700">
    <property type="term" value="F:DNA-binding transcription factor activity"/>
    <property type="evidence" value="ECO:0007669"/>
    <property type="project" value="InterPro"/>
</dbReference>
<dbReference type="AlphaFoldDB" id="A0AA43ZSB9"/>
<dbReference type="InterPro" id="IPR000524">
    <property type="entry name" value="Tscrpt_reg_HTH_GntR"/>
</dbReference>
<dbReference type="Proteomes" id="UP001171751">
    <property type="component" value="Unassembled WGS sequence"/>
</dbReference>
<dbReference type="GO" id="GO:0003677">
    <property type="term" value="F:DNA binding"/>
    <property type="evidence" value="ECO:0007669"/>
    <property type="project" value="UniProtKB-KW"/>
</dbReference>
<evidence type="ECO:0000256" key="6">
    <source>
        <dbReference type="ARBA" id="ARBA00023163"/>
    </source>
</evidence>
<comment type="caution">
    <text evidence="8">The sequence shown here is derived from an EMBL/GenBank/DDBJ whole genome shotgun (WGS) entry which is preliminary data.</text>
</comment>
<dbReference type="InterPro" id="IPR004839">
    <property type="entry name" value="Aminotransferase_I/II_large"/>
</dbReference>
<evidence type="ECO:0000313" key="9">
    <source>
        <dbReference type="Proteomes" id="UP001171751"/>
    </source>
</evidence>
<dbReference type="SUPFAM" id="SSF53383">
    <property type="entry name" value="PLP-dependent transferases"/>
    <property type="match status" value="1"/>
</dbReference>
<gene>
    <name evidence="8" type="ORF">Q4F26_01925</name>
</gene>
<dbReference type="CDD" id="cd07377">
    <property type="entry name" value="WHTH_GntR"/>
    <property type="match status" value="1"/>
</dbReference>
<dbReference type="Gene3D" id="3.40.640.10">
    <property type="entry name" value="Type I PLP-dependent aspartate aminotransferase-like (Major domain)"/>
    <property type="match status" value="1"/>
</dbReference>
<evidence type="ECO:0000256" key="4">
    <source>
        <dbReference type="ARBA" id="ARBA00023015"/>
    </source>
</evidence>
<protein>
    <submittedName>
        <fullName evidence="8">PLP-dependent aminotransferase family protein</fullName>
    </submittedName>
</protein>
<dbReference type="InterPro" id="IPR015424">
    <property type="entry name" value="PyrdxlP-dep_Trfase"/>
</dbReference>
<dbReference type="PANTHER" id="PTHR46577">
    <property type="entry name" value="HTH-TYPE TRANSCRIPTIONAL REGULATORY PROTEIN GABR"/>
    <property type="match status" value="1"/>
</dbReference>
<keyword evidence="2 8" id="KW-0032">Aminotransferase</keyword>
<dbReference type="GO" id="GO:0030170">
    <property type="term" value="F:pyridoxal phosphate binding"/>
    <property type="evidence" value="ECO:0007669"/>
    <property type="project" value="InterPro"/>
</dbReference>
<organism evidence="8 9">
    <name type="scientific">Atopococcus tabaci</name>
    <dbReference type="NCBI Taxonomy" id="269774"/>
    <lineage>
        <taxon>Bacteria</taxon>
        <taxon>Bacillati</taxon>
        <taxon>Bacillota</taxon>
        <taxon>Bacilli</taxon>
        <taxon>Lactobacillales</taxon>
        <taxon>Carnobacteriaceae</taxon>
        <taxon>Atopococcus</taxon>
    </lineage>
</organism>
<keyword evidence="5" id="KW-0238">DNA-binding</keyword>
<dbReference type="GO" id="GO:0008483">
    <property type="term" value="F:transaminase activity"/>
    <property type="evidence" value="ECO:0007669"/>
    <property type="project" value="UniProtKB-KW"/>
</dbReference>
<keyword evidence="6" id="KW-0804">Transcription</keyword>
<feature type="domain" description="HTH gntR-type" evidence="7">
    <location>
        <begin position="11"/>
        <end position="79"/>
    </location>
</feature>
<evidence type="ECO:0000256" key="5">
    <source>
        <dbReference type="ARBA" id="ARBA00023125"/>
    </source>
</evidence>
<dbReference type="PANTHER" id="PTHR46577:SF1">
    <property type="entry name" value="HTH-TYPE TRANSCRIPTIONAL REGULATORY PROTEIN GABR"/>
    <property type="match status" value="1"/>
</dbReference>
<evidence type="ECO:0000256" key="1">
    <source>
        <dbReference type="ARBA" id="ARBA00005384"/>
    </source>
</evidence>
<dbReference type="InterPro" id="IPR051446">
    <property type="entry name" value="HTH_trans_reg/aminotransferase"/>
</dbReference>
<dbReference type="InterPro" id="IPR015421">
    <property type="entry name" value="PyrdxlP-dep_Trfase_major"/>
</dbReference>
<name>A0AA43ZSB9_9LACT</name>
<evidence type="ECO:0000256" key="3">
    <source>
        <dbReference type="ARBA" id="ARBA00022898"/>
    </source>
</evidence>
<dbReference type="Pfam" id="PF00155">
    <property type="entry name" value="Aminotran_1_2"/>
    <property type="match status" value="1"/>
</dbReference>
<dbReference type="Pfam" id="PF00392">
    <property type="entry name" value="GntR"/>
    <property type="match status" value="1"/>
</dbReference>
<sequence length="467" mass="53655">MLLNINHQSKKPLYIQIYEKIKDKINQSELLQGQKLPSKRQLAANNGISQNTVIKAYDQLLVEGYIRSEERRGYFVEDIDFLQMPLQSTKFCEDFALEKKKTEHFLVDLTRSNPDPSLFPVSVFSKIYTNLLNSQDESLLRASSGQGLFELRHSIAAYLSQSRGVPCQTDQLVLAPNSQLLLEILFNLYPEIQKIGMEDPGYPGYQSLFKVRKIEEKAIPLDEEGLVIDQLYQSGADTVFVTPNHQFPTGSIMPLERRQQLLMWAQEKPSRIIIEDDYDGEFKYSGIPVPPLIQLDHHQQVVYLGSFTRVLSPGIRLSYLVLPEKMIKRFNDSYTHLSSSLSSFTQHAVHEFIKAGHFTSHLNRSRRLYKKKRDLLIQSIQAIDSEALFYGEEAGLSLLVKPGHCFNGPKLKEVCLREGIRLNLLSDYKNQPSEQDEKIIFLSFSSIPLEKIDHLIKQIYHLIKNHS</sequence>
<dbReference type="SMART" id="SM00345">
    <property type="entry name" value="HTH_GNTR"/>
    <property type="match status" value="1"/>
</dbReference>
<comment type="similarity">
    <text evidence="1">In the C-terminal section; belongs to the class-I pyridoxal-phosphate-dependent aminotransferase family.</text>
</comment>
<evidence type="ECO:0000313" key="8">
    <source>
        <dbReference type="EMBL" id="MDO5457082.1"/>
    </source>
</evidence>
<dbReference type="InterPro" id="IPR036390">
    <property type="entry name" value="WH_DNA-bd_sf"/>
</dbReference>
<dbReference type="CDD" id="cd00609">
    <property type="entry name" value="AAT_like"/>
    <property type="match status" value="1"/>
</dbReference>
<proteinExistence type="inferred from homology"/>
<dbReference type="Gene3D" id="1.10.10.10">
    <property type="entry name" value="Winged helix-like DNA-binding domain superfamily/Winged helix DNA-binding domain"/>
    <property type="match status" value="1"/>
</dbReference>
<keyword evidence="4" id="KW-0805">Transcription regulation</keyword>
<accession>A0AA43ZSB9</accession>
<dbReference type="EMBL" id="JAUNQW010000005">
    <property type="protein sequence ID" value="MDO5457082.1"/>
    <property type="molecule type" value="Genomic_DNA"/>
</dbReference>
<keyword evidence="2 8" id="KW-0808">Transferase</keyword>
<keyword evidence="3" id="KW-0663">Pyridoxal phosphate</keyword>
<reference evidence="8" key="1">
    <citation type="submission" date="2023-07" db="EMBL/GenBank/DDBJ databases">
        <title>Between Cages and Wild: Unraveling the Impact of Captivity on Animal Microbiomes and Antimicrobial Resistance.</title>
        <authorList>
            <person name="Schmartz G.P."/>
            <person name="Rehner J."/>
            <person name="Schuff M.J."/>
            <person name="Becker S.L."/>
            <person name="Kravczyk M."/>
            <person name="Gurevich A."/>
            <person name="Francke R."/>
            <person name="Mueller R."/>
            <person name="Keller V."/>
            <person name="Keller A."/>
        </authorList>
    </citation>
    <scope>NUCLEOTIDE SEQUENCE</scope>
    <source>
        <strain evidence="8">S39M_St_73</strain>
    </source>
</reference>
<keyword evidence="9" id="KW-1185">Reference proteome</keyword>
<dbReference type="SUPFAM" id="SSF46785">
    <property type="entry name" value="Winged helix' DNA-binding domain"/>
    <property type="match status" value="1"/>
</dbReference>
<evidence type="ECO:0000259" key="7">
    <source>
        <dbReference type="PROSITE" id="PS50949"/>
    </source>
</evidence>
<dbReference type="PROSITE" id="PS50949">
    <property type="entry name" value="HTH_GNTR"/>
    <property type="match status" value="1"/>
</dbReference>
<dbReference type="InterPro" id="IPR036388">
    <property type="entry name" value="WH-like_DNA-bd_sf"/>
</dbReference>